<feature type="compositionally biased region" description="Basic and acidic residues" evidence="13">
    <location>
        <begin position="551"/>
        <end position="562"/>
    </location>
</feature>
<dbReference type="Gene3D" id="1.10.1040.10">
    <property type="entry name" value="N-(1-d-carboxylethyl)-l-norvaline Dehydrogenase, domain 2"/>
    <property type="match status" value="1"/>
</dbReference>
<dbReference type="GO" id="GO:0050661">
    <property type="term" value="F:NADP binding"/>
    <property type="evidence" value="ECO:0007669"/>
    <property type="project" value="InterPro"/>
</dbReference>
<comment type="subunit">
    <text evidence="4">Homodimer.</text>
</comment>
<dbReference type="FunFam" id="1.20.5.320:FF:000001">
    <property type="entry name" value="6-phosphogluconate dehydrogenase, decarboxylating"/>
    <property type="match status" value="1"/>
</dbReference>
<dbReference type="FunFam" id="1.10.1040.10:FF:000032">
    <property type="entry name" value="6-phosphogluconate dehydrogenase, decarboxylating"/>
    <property type="match status" value="1"/>
</dbReference>
<evidence type="ECO:0000256" key="8">
    <source>
        <dbReference type="ARBA" id="ARBA00023002"/>
    </source>
</evidence>
<name>A0A6J4TPY4_9BACT</name>
<dbReference type="InterPro" id="IPR013328">
    <property type="entry name" value="6PGD_dom2"/>
</dbReference>
<reference evidence="15" key="1">
    <citation type="submission" date="2020-02" db="EMBL/GenBank/DDBJ databases">
        <authorList>
            <person name="Meier V. D."/>
        </authorList>
    </citation>
    <scope>NUCLEOTIDE SEQUENCE</scope>
    <source>
        <strain evidence="15">AVDCRST_MAG73</strain>
    </source>
</reference>
<evidence type="ECO:0000256" key="10">
    <source>
        <dbReference type="ARBA" id="ARBA00023126"/>
    </source>
</evidence>
<dbReference type="SUPFAM" id="SSF48179">
    <property type="entry name" value="6-phosphogluconate dehydrogenase C-terminal domain-like"/>
    <property type="match status" value="1"/>
</dbReference>
<keyword evidence="7 12" id="KW-0521">NADP</keyword>
<dbReference type="Pfam" id="PF03446">
    <property type="entry name" value="NAD_binding_2"/>
    <property type="match status" value="1"/>
</dbReference>
<dbReference type="Pfam" id="PF00393">
    <property type="entry name" value="6PGD"/>
    <property type="match status" value="1"/>
</dbReference>
<evidence type="ECO:0000256" key="9">
    <source>
        <dbReference type="ARBA" id="ARBA00023064"/>
    </source>
</evidence>
<dbReference type="NCBIfam" id="NF006765">
    <property type="entry name" value="PRK09287.1"/>
    <property type="match status" value="1"/>
</dbReference>
<organism evidence="15">
    <name type="scientific">uncultured Thermomicrobiales bacterium</name>
    <dbReference type="NCBI Taxonomy" id="1645740"/>
    <lineage>
        <taxon>Bacteria</taxon>
        <taxon>Pseudomonadati</taxon>
        <taxon>Thermomicrobiota</taxon>
        <taxon>Thermomicrobia</taxon>
        <taxon>Thermomicrobiales</taxon>
        <taxon>environmental samples</taxon>
    </lineage>
</organism>
<dbReference type="UniPathway" id="UPA00115">
    <property type="reaction ID" value="UER00410"/>
</dbReference>
<evidence type="ECO:0000256" key="4">
    <source>
        <dbReference type="ARBA" id="ARBA00011738"/>
    </source>
</evidence>
<feature type="domain" description="6-phosphogluconate dehydrogenase C-terminal" evidence="14">
    <location>
        <begin position="188"/>
        <end position="491"/>
    </location>
</feature>
<evidence type="ECO:0000313" key="15">
    <source>
        <dbReference type="EMBL" id="CAA9529113.1"/>
    </source>
</evidence>
<comment type="pathway">
    <text evidence="2 12">Carbohydrate degradation; pentose phosphate pathway; D-ribulose 5-phosphate from D-glucose 6-phosphate (oxidative stage): step 3/3.</text>
</comment>
<dbReference type="SMART" id="SM01350">
    <property type="entry name" value="6PGD"/>
    <property type="match status" value="1"/>
</dbReference>
<dbReference type="InterPro" id="IPR006184">
    <property type="entry name" value="6PGdom_BS"/>
</dbReference>
<dbReference type="InterPro" id="IPR006183">
    <property type="entry name" value="Pgluconate_DH"/>
</dbReference>
<protein>
    <recommendedName>
        <fullName evidence="6 12">6-phosphogluconate dehydrogenase, decarboxylating</fullName>
        <ecNumber evidence="5 12">1.1.1.44</ecNumber>
    </recommendedName>
</protein>
<dbReference type="PANTHER" id="PTHR11811">
    <property type="entry name" value="6-PHOSPHOGLUCONATE DEHYDROGENASE"/>
    <property type="match status" value="1"/>
</dbReference>
<dbReference type="Gene3D" id="1.20.5.320">
    <property type="entry name" value="6-Phosphogluconate Dehydrogenase, domain 3"/>
    <property type="match status" value="1"/>
</dbReference>
<dbReference type="PROSITE" id="PS00461">
    <property type="entry name" value="6PGD"/>
    <property type="match status" value="1"/>
</dbReference>
<feature type="region of interest" description="Disordered" evidence="13">
    <location>
        <begin position="489"/>
        <end position="562"/>
    </location>
</feature>
<evidence type="ECO:0000256" key="6">
    <source>
        <dbReference type="ARBA" id="ARBA00018193"/>
    </source>
</evidence>
<dbReference type="GO" id="GO:0004616">
    <property type="term" value="F:phosphogluconate dehydrogenase (decarboxylating) activity"/>
    <property type="evidence" value="ECO:0007669"/>
    <property type="project" value="UniProtKB-EC"/>
</dbReference>
<dbReference type="SUPFAM" id="SSF51735">
    <property type="entry name" value="NAD(P)-binding Rossmann-fold domains"/>
    <property type="match status" value="1"/>
</dbReference>
<keyword evidence="9 12" id="KW-0311">Gluconate utilization</keyword>
<dbReference type="FunFam" id="3.40.50.720:FF:000007">
    <property type="entry name" value="6-phosphogluconate dehydrogenase, decarboxylating"/>
    <property type="match status" value="1"/>
</dbReference>
<sequence>MAESARETPAADRHVGVVGLAVMGENLALNIERNGFPIAVYNRSRARTDAFLGERAAGKDIYGAFEIEDFVASLARPRRILLMVKAGAPVDAVIAELAPHLQPGDILIDGGNSFFQDSERRSKELAERDLNFVGMGVSGGEEGALNGPSLMPGGSRDAYAQLEDILVAISAKTDAGPCVTHIGPGGSGHYVKMVHNGIEYGDMQLIAETYDLMRRALGMGAAEMAGVFRRWNEGKLSSYLIEVTAAVLAFIDEDTDRPLVDVIADEAEQKGTGRWTSQNALELGTPVPTIDAAVGARNISAMKAKRVAASKILHGPDHGAGGNGALPPGLAGETDKGKLLAALEDALYFAKVSSYAQGMAMLRAASDMYGYALDLSEIARIWKGGCIIRAKLLDPIREAFAGESGRALDNLLLAPHIAETVNASVAGARHAVRVARALGIPCPAMSASLDYVDSYRQERLPANLIQAQRDYFGAHTYKRLDREGTFHTVWTPTGPEEMVASTPSKRQLWEGGEGEGERSPRGGTLPPGTSSEAVPVSATPHTRAEVEDEGERSPDSTDKGEY</sequence>
<evidence type="ECO:0000259" key="14">
    <source>
        <dbReference type="SMART" id="SM01350"/>
    </source>
</evidence>
<dbReference type="GO" id="GO:0006098">
    <property type="term" value="P:pentose-phosphate shunt"/>
    <property type="evidence" value="ECO:0007669"/>
    <property type="project" value="UniProtKB-UniPathway"/>
</dbReference>
<accession>A0A6J4TPY4</accession>
<dbReference type="InterPro" id="IPR006113">
    <property type="entry name" value="6PGDH_Gnd/GntZ"/>
</dbReference>
<keyword evidence="8 12" id="KW-0560">Oxidoreductase</keyword>
<comment type="similarity">
    <text evidence="3 12">Belongs to the 6-phosphogluconate dehydrogenase family.</text>
</comment>
<evidence type="ECO:0000256" key="13">
    <source>
        <dbReference type="SAM" id="MobiDB-lite"/>
    </source>
</evidence>
<gene>
    <name evidence="15" type="ORF">AVDCRST_MAG73-760</name>
</gene>
<evidence type="ECO:0000256" key="5">
    <source>
        <dbReference type="ARBA" id="ARBA00013011"/>
    </source>
</evidence>
<dbReference type="GO" id="GO:0019521">
    <property type="term" value="P:D-gluconate metabolic process"/>
    <property type="evidence" value="ECO:0007669"/>
    <property type="project" value="UniProtKB-KW"/>
</dbReference>
<comment type="catalytic activity">
    <reaction evidence="11 12">
        <text>6-phospho-D-gluconate + NADP(+) = D-ribulose 5-phosphate + CO2 + NADPH</text>
        <dbReference type="Rhea" id="RHEA:10116"/>
        <dbReference type="ChEBI" id="CHEBI:16526"/>
        <dbReference type="ChEBI" id="CHEBI:57783"/>
        <dbReference type="ChEBI" id="CHEBI:58121"/>
        <dbReference type="ChEBI" id="CHEBI:58349"/>
        <dbReference type="ChEBI" id="CHEBI:58759"/>
        <dbReference type="EC" id="1.1.1.44"/>
    </reaction>
</comment>
<dbReference type="Gene3D" id="3.40.50.720">
    <property type="entry name" value="NAD(P)-binding Rossmann-like Domain"/>
    <property type="match status" value="1"/>
</dbReference>
<dbReference type="InterPro" id="IPR006114">
    <property type="entry name" value="6PGDH_C"/>
</dbReference>
<evidence type="ECO:0000256" key="12">
    <source>
        <dbReference type="RuleBase" id="RU000485"/>
    </source>
</evidence>
<dbReference type="EMBL" id="CADCWE010000045">
    <property type="protein sequence ID" value="CAA9529113.1"/>
    <property type="molecule type" value="Genomic_DNA"/>
</dbReference>
<comment type="function">
    <text evidence="1">Catalyzes the oxidative decarboxylation of 6-phosphogluconate to ribulose 5-phosphate and CO(2), with concomitant reduction of NADP to NADPH.</text>
</comment>
<proteinExistence type="inferred from homology"/>
<dbReference type="NCBIfam" id="TIGR00873">
    <property type="entry name" value="gnd"/>
    <property type="match status" value="1"/>
</dbReference>
<evidence type="ECO:0000256" key="7">
    <source>
        <dbReference type="ARBA" id="ARBA00022857"/>
    </source>
</evidence>
<evidence type="ECO:0000256" key="1">
    <source>
        <dbReference type="ARBA" id="ARBA00002526"/>
    </source>
</evidence>
<dbReference type="InterPro" id="IPR036291">
    <property type="entry name" value="NAD(P)-bd_dom_sf"/>
</dbReference>
<dbReference type="PRINTS" id="PR00076">
    <property type="entry name" value="6PGDHDRGNASE"/>
</dbReference>
<dbReference type="AlphaFoldDB" id="A0A6J4TPY4"/>
<evidence type="ECO:0000256" key="11">
    <source>
        <dbReference type="ARBA" id="ARBA00048640"/>
    </source>
</evidence>
<dbReference type="InterPro" id="IPR006115">
    <property type="entry name" value="6PGDH_NADP-bd"/>
</dbReference>
<dbReference type="InterPro" id="IPR008927">
    <property type="entry name" value="6-PGluconate_DH-like_C_sf"/>
</dbReference>
<keyword evidence="10 12" id="KW-0570">Pentose shunt</keyword>
<evidence type="ECO:0000256" key="2">
    <source>
        <dbReference type="ARBA" id="ARBA00004874"/>
    </source>
</evidence>
<evidence type="ECO:0000256" key="3">
    <source>
        <dbReference type="ARBA" id="ARBA00008419"/>
    </source>
</evidence>
<dbReference type="EC" id="1.1.1.44" evidence="5 12"/>